<organism evidence="1 2">
    <name type="scientific">Polytolypa hystricis (strain UAMH7299)</name>
    <dbReference type="NCBI Taxonomy" id="1447883"/>
    <lineage>
        <taxon>Eukaryota</taxon>
        <taxon>Fungi</taxon>
        <taxon>Dikarya</taxon>
        <taxon>Ascomycota</taxon>
        <taxon>Pezizomycotina</taxon>
        <taxon>Eurotiomycetes</taxon>
        <taxon>Eurotiomycetidae</taxon>
        <taxon>Onygenales</taxon>
        <taxon>Onygenales incertae sedis</taxon>
        <taxon>Polytolypa</taxon>
    </lineage>
</organism>
<comment type="caution">
    <text evidence="1">The sequence shown here is derived from an EMBL/GenBank/DDBJ whole genome shotgun (WGS) entry which is preliminary data.</text>
</comment>
<protein>
    <submittedName>
        <fullName evidence="1">Uncharacterized protein</fullName>
    </submittedName>
</protein>
<gene>
    <name evidence="1" type="ORF">AJ80_00008</name>
</gene>
<accession>A0A2B7Z4R6</accession>
<evidence type="ECO:0000313" key="1">
    <source>
        <dbReference type="EMBL" id="PGH28118.1"/>
    </source>
</evidence>
<evidence type="ECO:0000313" key="2">
    <source>
        <dbReference type="Proteomes" id="UP000224634"/>
    </source>
</evidence>
<reference evidence="1 2" key="1">
    <citation type="submission" date="2017-10" db="EMBL/GenBank/DDBJ databases">
        <title>Comparative genomics in systemic dimorphic fungi from Ajellomycetaceae.</title>
        <authorList>
            <person name="Munoz J.F."/>
            <person name="Mcewen J.G."/>
            <person name="Clay O.K."/>
            <person name="Cuomo C.A."/>
        </authorList>
    </citation>
    <scope>NUCLEOTIDE SEQUENCE [LARGE SCALE GENOMIC DNA]</scope>
    <source>
        <strain evidence="1 2">UAMH7299</strain>
    </source>
</reference>
<dbReference type="Proteomes" id="UP000224634">
    <property type="component" value="Unassembled WGS sequence"/>
</dbReference>
<dbReference type="EMBL" id="PDNA01000001">
    <property type="protein sequence ID" value="PGH28118.1"/>
    <property type="molecule type" value="Genomic_DNA"/>
</dbReference>
<keyword evidence="2" id="KW-1185">Reference proteome</keyword>
<name>A0A2B7Z4R6_POLH7</name>
<sequence>MAAPIGSKRALGVSASGLEELLGEQLQKTAKISREDWIQHKKALLDDVYLCHPFDNELGFLTFLELSALEKNKEVQYVVSILPKARSFLDDLSQKNESSKAKIAIDDETI</sequence>
<dbReference type="AlphaFoldDB" id="A0A2B7Z4R6"/>
<proteinExistence type="predicted"/>